<dbReference type="SFLD" id="SFLDS00019">
    <property type="entry name" value="Glutathione_Transferase_(cytos"/>
    <property type="match status" value="1"/>
</dbReference>
<dbReference type="InterPro" id="IPR050983">
    <property type="entry name" value="GST_Omega/HSP26"/>
</dbReference>
<protein>
    <submittedName>
        <fullName evidence="3">Glutathione S-transferase family protein</fullName>
    </submittedName>
</protein>
<accession>A0AAW8B2S1</accession>
<proteinExistence type="predicted"/>
<feature type="domain" description="GST N-terminal" evidence="1">
    <location>
        <begin position="1"/>
        <end position="77"/>
    </location>
</feature>
<gene>
    <name evidence="3" type="ORF">Q8A57_02490</name>
</gene>
<evidence type="ECO:0000313" key="3">
    <source>
        <dbReference type="EMBL" id="MDP1519830.1"/>
    </source>
</evidence>
<dbReference type="Proteomes" id="UP001178354">
    <property type="component" value="Unassembled WGS sequence"/>
</dbReference>
<dbReference type="SUPFAM" id="SSF52833">
    <property type="entry name" value="Thioredoxin-like"/>
    <property type="match status" value="1"/>
</dbReference>
<dbReference type="Pfam" id="PF14497">
    <property type="entry name" value="GST_C_3"/>
    <property type="match status" value="1"/>
</dbReference>
<sequence>MLKLYGFHVSNYFNMVKLALLEKGFEFEEIRTYPSQEPQFLTISPMGKVPCLEAREGFISETSAILEFLEDVTPEVPLMPADPFARAKARELMKVCELYIELPARRLYNGVFFGGSNSQRTVDSVRPQVEKGMRALGRLVQFNPYLAGSDFTYADIVAYHTIGPVEKTMQVVYGWSVLGAVSGLQQWYDNVASRPIVAELDRSILNERETFFNQQSGE</sequence>
<dbReference type="PROSITE" id="PS50404">
    <property type="entry name" value="GST_NTER"/>
    <property type="match status" value="1"/>
</dbReference>
<dbReference type="CDD" id="cd00570">
    <property type="entry name" value="GST_N_family"/>
    <property type="match status" value="1"/>
</dbReference>
<reference evidence="3" key="1">
    <citation type="journal article" date="2010" name="Int. J. Syst. Evol. Microbiol.">
        <title>Porticoccus litoralis gen. nov., sp. nov., a gammaproteobacterium isolated from the Yellow Sea.</title>
        <authorList>
            <person name="Oh H.M."/>
            <person name="Kim H."/>
            <person name="Kim K.M."/>
            <person name="Min G.S."/>
            <person name="Cho J.C."/>
        </authorList>
    </citation>
    <scope>NUCLEOTIDE SEQUENCE</scope>
    <source>
        <strain evidence="3">DSM 25064</strain>
    </source>
</reference>
<dbReference type="InterPro" id="IPR036249">
    <property type="entry name" value="Thioredoxin-like_sf"/>
</dbReference>
<dbReference type="Gene3D" id="3.40.30.10">
    <property type="entry name" value="Glutaredoxin"/>
    <property type="match status" value="1"/>
</dbReference>
<keyword evidence="4" id="KW-1185">Reference proteome</keyword>
<comment type="caution">
    <text evidence="3">The sequence shown here is derived from an EMBL/GenBank/DDBJ whole genome shotgun (WGS) entry which is preliminary data.</text>
</comment>
<dbReference type="Gene3D" id="1.20.1050.10">
    <property type="match status" value="1"/>
</dbReference>
<dbReference type="InterPro" id="IPR010987">
    <property type="entry name" value="Glutathione-S-Trfase_C-like"/>
</dbReference>
<dbReference type="InterPro" id="IPR036282">
    <property type="entry name" value="Glutathione-S-Trfase_C_sf"/>
</dbReference>
<reference evidence="3" key="2">
    <citation type="submission" date="2023-08" db="EMBL/GenBank/DDBJ databases">
        <authorList>
            <person name="Luo J."/>
        </authorList>
    </citation>
    <scope>NUCLEOTIDE SEQUENCE</scope>
    <source>
        <strain evidence="3">DSM 25064</strain>
    </source>
</reference>
<dbReference type="PANTHER" id="PTHR43968">
    <property type="match status" value="1"/>
</dbReference>
<evidence type="ECO:0000259" key="2">
    <source>
        <dbReference type="PROSITE" id="PS50405"/>
    </source>
</evidence>
<dbReference type="Pfam" id="PF13417">
    <property type="entry name" value="GST_N_3"/>
    <property type="match status" value="1"/>
</dbReference>
<dbReference type="GO" id="GO:0005737">
    <property type="term" value="C:cytoplasm"/>
    <property type="evidence" value="ECO:0007669"/>
    <property type="project" value="TreeGrafter"/>
</dbReference>
<dbReference type="InterPro" id="IPR040079">
    <property type="entry name" value="Glutathione_S-Trfase"/>
</dbReference>
<dbReference type="EMBL" id="JAUUUU010000001">
    <property type="protein sequence ID" value="MDP1519830.1"/>
    <property type="molecule type" value="Genomic_DNA"/>
</dbReference>
<organism evidence="3 4">
    <name type="scientific">Porticoccus litoralis</name>
    <dbReference type="NCBI Taxonomy" id="434086"/>
    <lineage>
        <taxon>Bacteria</taxon>
        <taxon>Pseudomonadati</taxon>
        <taxon>Pseudomonadota</taxon>
        <taxon>Gammaproteobacteria</taxon>
        <taxon>Cellvibrionales</taxon>
        <taxon>Porticoccaceae</taxon>
        <taxon>Porticoccus</taxon>
    </lineage>
</organism>
<dbReference type="SUPFAM" id="SSF47616">
    <property type="entry name" value="GST C-terminal domain-like"/>
    <property type="match status" value="1"/>
</dbReference>
<name>A0AAW8B2S1_9GAMM</name>
<dbReference type="InterPro" id="IPR004046">
    <property type="entry name" value="GST_C"/>
</dbReference>
<dbReference type="InterPro" id="IPR004045">
    <property type="entry name" value="Glutathione_S-Trfase_N"/>
</dbReference>
<dbReference type="PANTHER" id="PTHR43968:SF6">
    <property type="entry name" value="GLUTATHIONE S-TRANSFERASE OMEGA"/>
    <property type="match status" value="1"/>
</dbReference>
<dbReference type="SFLD" id="SFLDG00358">
    <property type="entry name" value="Main_(cytGST)"/>
    <property type="match status" value="1"/>
</dbReference>
<feature type="domain" description="GST C-terminal" evidence="2">
    <location>
        <begin position="82"/>
        <end position="212"/>
    </location>
</feature>
<dbReference type="PROSITE" id="PS50405">
    <property type="entry name" value="GST_CTER"/>
    <property type="match status" value="1"/>
</dbReference>
<dbReference type="AlphaFoldDB" id="A0AAW8B2S1"/>
<evidence type="ECO:0000259" key="1">
    <source>
        <dbReference type="PROSITE" id="PS50404"/>
    </source>
</evidence>
<evidence type="ECO:0000313" key="4">
    <source>
        <dbReference type="Proteomes" id="UP001178354"/>
    </source>
</evidence>
<dbReference type="RefSeq" id="WP_305169342.1">
    <property type="nucleotide sequence ID" value="NZ_JAUUUU010000001.1"/>
</dbReference>